<dbReference type="GO" id="GO:0016787">
    <property type="term" value="F:hydrolase activity"/>
    <property type="evidence" value="ECO:0007669"/>
    <property type="project" value="UniProtKB-KW"/>
</dbReference>
<dbReference type="PANTHER" id="PTHR43194:SF2">
    <property type="entry name" value="PEROXISOMAL MEMBRANE PROTEIN LPX1"/>
    <property type="match status" value="1"/>
</dbReference>
<name>A0A074WFD8_9PEZI</name>
<proteinExistence type="predicted"/>
<dbReference type="Pfam" id="PF12697">
    <property type="entry name" value="Abhydrolase_6"/>
    <property type="match status" value="1"/>
</dbReference>
<accession>A0A074WFD8</accession>
<dbReference type="Proteomes" id="UP000027730">
    <property type="component" value="Unassembled WGS sequence"/>
</dbReference>
<feature type="region of interest" description="Disordered" evidence="1">
    <location>
        <begin position="1"/>
        <end position="31"/>
    </location>
</feature>
<dbReference type="OrthoDB" id="408373at2759"/>
<dbReference type="STRING" id="1043004.A0A074WFD8"/>
<organism evidence="3 4">
    <name type="scientific">Aureobasidium namibiae CBS 147.97</name>
    <dbReference type="NCBI Taxonomy" id="1043004"/>
    <lineage>
        <taxon>Eukaryota</taxon>
        <taxon>Fungi</taxon>
        <taxon>Dikarya</taxon>
        <taxon>Ascomycota</taxon>
        <taxon>Pezizomycotina</taxon>
        <taxon>Dothideomycetes</taxon>
        <taxon>Dothideomycetidae</taxon>
        <taxon>Dothideales</taxon>
        <taxon>Saccotheciaceae</taxon>
        <taxon>Aureobasidium</taxon>
    </lineage>
</organism>
<dbReference type="RefSeq" id="XP_013422745.1">
    <property type="nucleotide sequence ID" value="XM_013567291.1"/>
</dbReference>
<keyword evidence="4" id="KW-1185">Reference proteome</keyword>
<dbReference type="InterPro" id="IPR050228">
    <property type="entry name" value="Carboxylesterase_BioH"/>
</dbReference>
<dbReference type="PANTHER" id="PTHR43194">
    <property type="entry name" value="HYDROLASE ALPHA/BETA FOLD FAMILY"/>
    <property type="match status" value="1"/>
</dbReference>
<evidence type="ECO:0000313" key="3">
    <source>
        <dbReference type="EMBL" id="KEQ68582.1"/>
    </source>
</evidence>
<reference evidence="3 4" key="1">
    <citation type="journal article" date="2014" name="BMC Genomics">
        <title>Genome sequencing of four Aureobasidium pullulans varieties: biotechnological potential, stress tolerance, and description of new species.</title>
        <authorList>
            <person name="Gostin Ar C."/>
            <person name="Ohm R.A."/>
            <person name="Kogej T."/>
            <person name="Sonjak S."/>
            <person name="Turk M."/>
            <person name="Zajc J."/>
            <person name="Zalar P."/>
            <person name="Grube M."/>
            <person name="Sun H."/>
            <person name="Han J."/>
            <person name="Sharma A."/>
            <person name="Chiniquy J."/>
            <person name="Ngan C.Y."/>
            <person name="Lipzen A."/>
            <person name="Barry K."/>
            <person name="Grigoriev I.V."/>
            <person name="Gunde-Cimerman N."/>
        </authorList>
    </citation>
    <scope>NUCLEOTIDE SEQUENCE [LARGE SCALE GENOMIC DNA]</scope>
    <source>
        <strain evidence="3 4">CBS 147.97</strain>
    </source>
</reference>
<evidence type="ECO:0000313" key="4">
    <source>
        <dbReference type="Proteomes" id="UP000027730"/>
    </source>
</evidence>
<gene>
    <name evidence="3" type="ORF">M436DRAFT_58247</name>
</gene>
<sequence>MAATYNTLLPRPGDKVSSPVDSIPAPSEESFTQTFGHHLPSVTYLSTSQGRIAYYAFTPATTLNHSDTASSPSRVLLLHGVQTPALGLVPLASSLRTSFPSAEFVLVDLWGHGLSSTPVAAHSPSLFHSLIDAVLSELQWTSCHLIGYSFGGSLAISYIASSSQRAANISSVSLVAPAGLWRPADLDEQRLYSSDFDTAELHVLELLEGGPLVVPSDWQSRIRNGEIVAEKVREWQMQNHEGHMASVIAIVRDGGVFGQEEVYRQAVKTRTPIVAVLGETDDVVFEKDLNEVGVENVRVVKGAGHAVVRQKAGEVAKHIGQFWKGL</sequence>
<feature type="domain" description="AB hydrolase-1" evidence="2">
    <location>
        <begin position="75"/>
        <end position="316"/>
    </location>
</feature>
<dbReference type="InterPro" id="IPR029058">
    <property type="entry name" value="AB_hydrolase_fold"/>
</dbReference>
<keyword evidence="3" id="KW-0378">Hydrolase</keyword>
<evidence type="ECO:0000256" key="1">
    <source>
        <dbReference type="SAM" id="MobiDB-lite"/>
    </source>
</evidence>
<dbReference type="AlphaFoldDB" id="A0A074WFD8"/>
<dbReference type="SUPFAM" id="SSF53474">
    <property type="entry name" value="alpha/beta-Hydrolases"/>
    <property type="match status" value="1"/>
</dbReference>
<evidence type="ECO:0000259" key="2">
    <source>
        <dbReference type="Pfam" id="PF12697"/>
    </source>
</evidence>
<protein>
    <submittedName>
        <fullName evidence="3">Alpha/beta-hydrolase</fullName>
    </submittedName>
</protein>
<dbReference type="HOGENOM" id="CLU_047586_0_0_1"/>
<dbReference type="GeneID" id="25412623"/>
<dbReference type="Gene3D" id="3.40.50.1820">
    <property type="entry name" value="alpha/beta hydrolase"/>
    <property type="match status" value="1"/>
</dbReference>
<dbReference type="InterPro" id="IPR000073">
    <property type="entry name" value="AB_hydrolase_1"/>
</dbReference>
<dbReference type="EMBL" id="KL584728">
    <property type="protein sequence ID" value="KEQ68582.1"/>
    <property type="molecule type" value="Genomic_DNA"/>
</dbReference>